<dbReference type="STRING" id="856736.SAMN04488058_11273"/>
<keyword evidence="1" id="KW-0812">Transmembrane</keyword>
<dbReference type="Proteomes" id="UP000199223">
    <property type="component" value="Unassembled WGS sequence"/>
</dbReference>
<keyword evidence="1" id="KW-1133">Transmembrane helix</keyword>
<dbReference type="EMBL" id="FNZA01000012">
    <property type="protein sequence ID" value="SEJ63024.1"/>
    <property type="molecule type" value="Genomic_DNA"/>
</dbReference>
<reference evidence="3" key="1">
    <citation type="submission" date="2016-10" db="EMBL/GenBank/DDBJ databases">
        <authorList>
            <person name="Varghese N."/>
            <person name="Submissions S."/>
        </authorList>
    </citation>
    <scope>NUCLEOTIDE SEQUENCE [LARGE SCALE GENOMIC DNA]</scope>
    <source>
        <strain evidence="3">CGMCC 1.10218</strain>
    </source>
</reference>
<feature type="transmembrane region" description="Helical" evidence="1">
    <location>
        <begin position="15"/>
        <end position="34"/>
    </location>
</feature>
<dbReference type="AlphaFoldDB" id="A0A1H7AEQ0"/>
<accession>A0A1H7AEQ0</accession>
<sequence>MSAAYAAAMPLTPRAWPLFMLLPALTGCAIGAYISPMTAWERAVAGTYEGVGVGGTGRVPYRLVLNVQQRGGQVSGVLTNLESQKAYALSGTFERPTGGSAGDEVRLDGNLYESGDKHRGTLRGTLGPKAFKGTLRTVLLGKELLGYELELTKVTGQEGDK</sequence>
<organism evidence="2 3">
    <name type="scientific">Deinococcus reticulitermitis</name>
    <dbReference type="NCBI Taxonomy" id="856736"/>
    <lineage>
        <taxon>Bacteria</taxon>
        <taxon>Thermotogati</taxon>
        <taxon>Deinococcota</taxon>
        <taxon>Deinococci</taxon>
        <taxon>Deinococcales</taxon>
        <taxon>Deinococcaceae</taxon>
        <taxon>Deinococcus</taxon>
    </lineage>
</organism>
<evidence type="ECO:0000256" key="1">
    <source>
        <dbReference type="SAM" id="Phobius"/>
    </source>
</evidence>
<protein>
    <submittedName>
        <fullName evidence="2">Uncharacterized protein</fullName>
    </submittedName>
</protein>
<evidence type="ECO:0000313" key="3">
    <source>
        <dbReference type="Proteomes" id="UP000199223"/>
    </source>
</evidence>
<proteinExistence type="predicted"/>
<evidence type="ECO:0000313" key="2">
    <source>
        <dbReference type="EMBL" id="SEJ63024.1"/>
    </source>
</evidence>
<keyword evidence="1" id="KW-0472">Membrane</keyword>
<keyword evidence="3" id="KW-1185">Reference proteome</keyword>
<name>A0A1H7AEQ0_9DEIO</name>
<gene>
    <name evidence="2" type="ORF">SAMN04488058_11273</name>
</gene>